<dbReference type="Gene3D" id="3.40.50.1010">
    <property type="entry name" value="5'-nuclease"/>
    <property type="match status" value="1"/>
</dbReference>
<dbReference type="GO" id="GO:0046872">
    <property type="term" value="F:metal ion binding"/>
    <property type="evidence" value="ECO:0007669"/>
    <property type="project" value="UniProtKB-KW"/>
</dbReference>
<dbReference type="CDD" id="cd09869">
    <property type="entry name" value="PIN_GEN1"/>
    <property type="match status" value="1"/>
</dbReference>
<dbReference type="GO" id="GO:0008821">
    <property type="term" value="F:crossover junction DNA endonuclease activity"/>
    <property type="evidence" value="ECO:0007669"/>
    <property type="project" value="UniProtKB-ARBA"/>
</dbReference>
<comment type="similarity">
    <text evidence="9">Belongs to the XPG/RAD2 endonuclease family. GEN subfamily.</text>
</comment>
<dbReference type="Pfam" id="PF18704">
    <property type="entry name" value="Chromo_2"/>
    <property type="match status" value="1"/>
</dbReference>
<dbReference type="SUPFAM" id="SSF47807">
    <property type="entry name" value="5' to 3' exonuclease, C-terminal subdomain"/>
    <property type="match status" value="1"/>
</dbReference>
<dbReference type="InterPro" id="IPR008918">
    <property type="entry name" value="HhH2"/>
</dbReference>
<evidence type="ECO:0000256" key="7">
    <source>
        <dbReference type="ARBA" id="ARBA00022842"/>
    </source>
</evidence>
<dbReference type="InterPro" id="IPR019974">
    <property type="entry name" value="XPG_CS"/>
</dbReference>
<evidence type="ECO:0000256" key="8">
    <source>
        <dbReference type="ARBA" id="ARBA00023204"/>
    </source>
</evidence>
<accession>A0AA88I6M8</accession>
<dbReference type="GO" id="GO:0006281">
    <property type="term" value="P:DNA repair"/>
    <property type="evidence" value="ECO:0007669"/>
    <property type="project" value="UniProtKB-KW"/>
</dbReference>
<keyword evidence="7" id="KW-0460">Magnesium</keyword>
<dbReference type="InterPro" id="IPR041012">
    <property type="entry name" value="GEN_chromo"/>
</dbReference>
<keyword evidence="3" id="KW-0479">Metal-binding</keyword>
<dbReference type="GO" id="GO:0017108">
    <property type="term" value="F:5'-flap endonuclease activity"/>
    <property type="evidence" value="ECO:0007669"/>
    <property type="project" value="UniProtKB-ARBA"/>
</dbReference>
<dbReference type="SMART" id="SM00485">
    <property type="entry name" value="XPGN"/>
    <property type="match status" value="1"/>
</dbReference>
<evidence type="ECO:0000256" key="3">
    <source>
        <dbReference type="ARBA" id="ARBA00022723"/>
    </source>
</evidence>
<keyword evidence="5" id="KW-0227">DNA damage</keyword>
<evidence type="ECO:0000313" key="13">
    <source>
        <dbReference type="Proteomes" id="UP001187531"/>
    </source>
</evidence>
<comment type="cofactor">
    <cofactor evidence="1">
        <name>Mg(2+)</name>
        <dbReference type="ChEBI" id="CHEBI:18420"/>
    </cofactor>
</comment>
<dbReference type="PRINTS" id="PR00853">
    <property type="entry name" value="XPGRADSUPER"/>
</dbReference>
<dbReference type="FunFam" id="1.10.150.20:FF:000030">
    <property type="entry name" value="Flap endonuclease GEN-like 1"/>
    <property type="match status" value="1"/>
</dbReference>
<dbReference type="EMBL" id="JAVRJZ010000005">
    <property type="protein sequence ID" value="KAK2722253.1"/>
    <property type="molecule type" value="Genomic_DNA"/>
</dbReference>
<keyword evidence="8" id="KW-0234">DNA repair</keyword>
<dbReference type="Pfam" id="PF00752">
    <property type="entry name" value="XPG_N"/>
    <property type="match status" value="1"/>
</dbReference>
<protein>
    <recommendedName>
        <fullName evidence="14">Flap endonuclease GEN</fullName>
    </recommendedName>
</protein>
<feature type="domain" description="XPG-I" evidence="10">
    <location>
        <begin position="118"/>
        <end position="189"/>
    </location>
</feature>
<keyword evidence="4" id="KW-0255">Endonuclease</keyword>
<comment type="caution">
    <text evidence="12">The sequence shown here is derived from an EMBL/GenBank/DDBJ whole genome shotgun (WGS) entry which is preliminary data.</text>
</comment>
<dbReference type="SMART" id="SM00279">
    <property type="entry name" value="HhH2"/>
    <property type="match status" value="1"/>
</dbReference>
<dbReference type="Gene3D" id="1.10.150.20">
    <property type="entry name" value="5' to 3' exonuclease, C-terminal subdomain"/>
    <property type="match status" value="1"/>
</dbReference>
<evidence type="ECO:0008006" key="14">
    <source>
        <dbReference type="Google" id="ProtNLM"/>
    </source>
</evidence>
<dbReference type="InterPro" id="IPR006085">
    <property type="entry name" value="XPG_DNA_repair_N"/>
</dbReference>
<dbReference type="PROSITE" id="PS00841">
    <property type="entry name" value="XPG_1"/>
    <property type="match status" value="1"/>
</dbReference>
<evidence type="ECO:0000259" key="10">
    <source>
        <dbReference type="SMART" id="SM00484"/>
    </source>
</evidence>
<dbReference type="PANTHER" id="PTHR11081:SF70">
    <property type="entry name" value="FLAP ENDONUCLEASE GEN HOMOLOG 1"/>
    <property type="match status" value="1"/>
</dbReference>
<dbReference type="InterPro" id="IPR036279">
    <property type="entry name" value="5-3_exonuclease_C_sf"/>
</dbReference>
<keyword evidence="13" id="KW-1185">Reference proteome</keyword>
<dbReference type="AlphaFoldDB" id="A0AA88I6M8"/>
<evidence type="ECO:0000256" key="6">
    <source>
        <dbReference type="ARBA" id="ARBA00022801"/>
    </source>
</evidence>
<evidence type="ECO:0000256" key="2">
    <source>
        <dbReference type="ARBA" id="ARBA00022722"/>
    </source>
</evidence>
<dbReference type="PANTHER" id="PTHR11081">
    <property type="entry name" value="FLAP ENDONUCLEASE FAMILY MEMBER"/>
    <property type="match status" value="1"/>
</dbReference>
<feature type="domain" description="XPG N-terminal" evidence="11">
    <location>
        <begin position="1"/>
        <end position="95"/>
    </location>
</feature>
<sequence>MGVHGLWSILSPSAKDVALSSLSGQVVAVDLSGWIVQSQACGMAHAVLKPYLRNLFFRSSYLLDLGITPVFVFDGKAPFVKSKTVNDRNEKRFNRPCGNGRERTLLSGLARKCKELLETLGLTCIQALGEAEAVCGWLSAKNVVSGVITEDGDCLLYGARTVYKNFSISAGCTTLTTYEYSEIKDKIGLDRESLIALALLLGCDYCEGVSGVGIQTALKFVKTTTGDEILKRMNSWKNNDSALNISPKLPHCGKCGHPGSIKGHKSKGCHLCLYLRDCQPTPPDFECVCDWHIERRASENDITEYQVRKKSLETPDFPFTAVQKEFLSSYDVNYSQEDFAWKEPNLTKIYSILSMDLGWDNDYCFEKILPIYARWSVVNSKGLKLQRIIKRRKVRFIECYEVEWEKVGVFLEWNCPLISTEPKALLKETYHAIIEDFENLKRKPRKKVICTKVKTPKVRKNIGKGKRISAYFQKNSRSLFAKSPRINSVEGRSLDNSFCNLDICSDNHGPCLQEKNVDSHLIKNYQYDLMAKYYQNKESRPKTSTNDFSNSGSLHYENKEESDFSSLSSSFVEDQSIIIDTIVNRKGEDQRFHCITTPNIASTPKELTNKTSYETISRTLSTPFNPRFNLRFDNLYTPDSRSDYLERSNGNFGSDLSFNLESPLPPQKINFNN</sequence>
<dbReference type="GO" id="GO:0000400">
    <property type="term" value="F:four-way junction DNA binding"/>
    <property type="evidence" value="ECO:0007669"/>
    <property type="project" value="UniProtKB-ARBA"/>
</dbReference>
<reference evidence="12" key="1">
    <citation type="submission" date="2023-07" db="EMBL/GenBank/DDBJ databases">
        <title>Chromosome-level genome assembly of Artemia franciscana.</title>
        <authorList>
            <person name="Jo E."/>
        </authorList>
    </citation>
    <scope>NUCLEOTIDE SEQUENCE</scope>
    <source>
        <tissue evidence="12">Whole body</tissue>
    </source>
</reference>
<evidence type="ECO:0000256" key="4">
    <source>
        <dbReference type="ARBA" id="ARBA00022759"/>
    </source>
</evidence>
<keyword evidence="6" id="KW-0378">Hydrolase</keyword>
<dbReference type="SUPFAM" id="SSF88723">
    <property type="entry name" value="PIN domain-like"/>
    <property type="match status" value="1"/>
</dbReference>
<dbReference type="InterPro" id="IPR029060">
    <property type="entry name" value="PIN-like_dom_sf"/>
</dbReference>
<dbReference type="SMART" id="SM00484">
    <property type="entry name" value="XPGI"/>
    <property type="match status" value="1"/>
</dbReference>
<gene>
    <name evidence="12" type="ORF">QYM36_002700</name>
</gene>
<proteinExistence type="inferred from homology"/>
<dbReference type="InterPro" id="IPR006086">
    <property type="entry name" value="XPG-I_dom"/>
</dbReference>
<name>A0AA88I6M8_ARTSF</name>
<dbReference type="Proteomes" id="UP001187531">
    <property type="component" value="Unassembled WGS sequence"/>
</dbReference>
<evidence type="ECO:0000259" key="11">
    <source>
        <dbReference type="SMART" id="SM00485"/>
    </source>
</evidence>
<evidence type="ECO:0000256" key="5">
    <source>
        <dbReference type="ARBA" id="ARBA00022763"/>
    </source>
</evidence>
<evidence type="ECO:0000256" key="9">
    <source>
        <dbReference type="ARBA" id="ARBA00038112"/>
    </source>
</evidence>
<evidence type="ECO:0000313" key="12">
    <source>
        <dbReference type="EMBL" id="KAK2722253.1"/>
    </source>
</evidence>
<evidence type="ECO:0000256" key="1">
    <source>
        <dbReference type="ARBA" id="ARBA00001946"/>
    </source>
</evidence>
<dbReference type="Pfam" id="PF00867">
    <property type="entry name" value="XPG_I"/>
    <property type="match status" value="1"/>
</dbReference>
<dbReference type="InterPro" id="IPR006084">
    <property type="entry name" value="XPG/Rad2"/>
</dbReference>
<keyword evidence="2" id="KW-0540">Nuclease</keyword>
<organism evidence="12 13">
    <name type="scientific">Artemia franciscana</name>
    <name type="common">Brine shrimp</name>
    <name type="synonym">Artemia sanfranciscana</name>
    <dbReference type="NCBI Taxonomy" id="6661"/>
    <lineage>
        <taxon>Eukaryota</taxon>
        <taxon>Metazoa</taxon>
        <taxon>Ecdysozoa</taxon>
        <taxon>Arthropoda</taxon>
        <taxon>Crustacea</taxon>
        <taxon>Branchiopoda</taxon>
        <taxon>Anostraca</taxon>
        <taxon>Artemiidae</taxon>
        <taxon>Artemia</taxon>
    </lineage>
</organism>